<dbReference type="SUPFAM" id="SSF81901">
    <property type="entry name" value="HCP-like"/>
    <property type="match status" value="1"/>
</dbReference>
<dbReference type="Pfam" id="PF08238">
    <property type="entry name" value="Sel1"/>
    <property type="match status" value="3"/>
</dbReference>
<dbReference type="PANTHER" id="PTHR11102">
    <property type="entry name" value="SEL-1-LIKE PROTEIN"/>
    <property type="match status" value="1"/>
</dbReference>
<dbReference type="SMART" id="SM00671">
    <property type="entry name" value="SEL1"/>
    <property type="match status" value="3"/>
</dbReference>
<gene>
    <name evidence="1" type="ORF">PZA18_14735</name>
</gene>
<accession>A0ABT7DZ23</accession>
<name>A0ABT7DZ23_9NEIS</name>
<sequence length="207" mass="23825">MNRSSGGLIEVNELLRQAEMLYEEESFERALEIFQQLALLGVAEAYKYIGLIYRYGEGVLSEGSHQSEIWFSRYIDQLHENLRNGDLESGYILALSYQYGDMVEIDEEMAKKLFMSCAEKGHGPSQFRLSTLWRYGWCGLEVDIERCMHWLDRAISSEYPEALYQKGLDLVNMGGKEAEVQAMTLISNAAQRGFWPAEDYLKNCSIR</sequence>
<dbReference type="InterPro" id="IPR006597">
    <property type="entry name" value="Sel1-like"/>
</dbReference>
<keyword evidence="2" id="KW-1185">Reference proteome</keyword>
<dbReference type="InterPro" id="IPR050767">
    <property type="entry name" value="Sel1_AlgK"/>
</dbReference>
<evidence type="ECO:0000313" key="2">
    <source>
        <dbReference type="Proteomes" id="UP001172778"/>
    </source>
</evidence>
<organism evidence="1 2">
    <name type="scientific">Parachitinimonas caeni</name>
    <dbReference type="NCBI Taxonomy" id="3031301"/>
    <lineage>
        <taxon>Bacteria</taxon>
        <taxon>Pseudomonadati</taxon>
        <taxon>Pseudomonadota</taxon>
        <taxon>Betaproteobacteria</taxon>
        <taxon>Neisseriales</taxon>
        <taxon>Chitinibacteraceae</taxon>
        <taxon>Parachitinimonas</taxon>
    </lineage>
</organism>
<evidence type="ECO:0000313" key="1">
    <source>
        <dbReference type="EMBL" id="MDK2125310.1"/>
    </source>
</evidence>
<dbReference type="EMBL" id="JARRAF010000017">
    <property type="protein sequence ID" value="MDK2125310.1"/>
    <property type="molecule type" value="Genomic_DNA"/>
</dbReference>
<dbReference type="Proteomes" id="UP001172778">
    <property type="component" value="Unassembled WGS sequence"/>
</dbReference>
<dbReference type="Gene3D" id="1.25.40.10">
    <property type="entry name" value="Tetratricopeptide repeat domain"/>
    <property type="match status" value="1"/>
</dbReference>
<dbReference type="InterPro" id="IPR011990">
    <property type="entry name" value="TPR-like_helical_dom_sf"/>
</dbReference>
<dbReference type="RefSeq" id="WP_284101621.1">
    <property type="nucleotide sequence ID" value="NZ_JARRAF010000017.1"/>
</dbReference>
<dbReference type="PANTHER" id="PTHR11102:SF160">
    <property type="entry name" value="ERAD-ASSOCIATED E3 UBIQUITIN-PROTEIN LIGASE COMPONENT HRD3"/>
    <property type="match status" value="1"/>
</dbReference>
<proteinExistence type="predicted"/>
<protein>
    <recommendedName>
        <fullName evidence="3">Sel1 repeat family protein</fullName>
    </recommendedName>
</protein>
<reference evidence="1" key="1">
    <citation type="submission" date="2023-03" db="EMBL/GenBank/DDBJ databases">
        <title>Chitinimonas shenzhenensis gen. nov., sp. nov., a novel member of family Burkholderiaceae isolated from activated sludge collected in Shen Zhen, China.</title>
        <authorList>
            <person name="Wang X."/>
        </authorList>
    </citation>
    <scope>NUCLEOTIDE SEQUENCE</scope>
    <source>
        <strain evidence="1">DQS-5</strain>
    </source>
</reference>
<comment type="caution">
    <text evidence="1">The sequence shown here is derived from an EMBL/GenBank/DDBJ whole genome shotgun (WGS) entry which is preliminary data.</text>
</comment>
<evidence type="ECO:0008006" key="3">
    <source>
        <dbReference type="Google" id="ProtNLM"/>
    </source>
</evidence>